<reference evidence="1" key="1">
    <citation type="journal article" date="2021" name="Proc. Natl. Acad. Sci. U.S.A.">
        <title>A Catalog of Tens of Thousands of Viruses from Human Metagenomes Reveals Hidden Associations with Chronic Diseases.</title>
        <authorList>
            <person name="Tisza M.J."/>
            <person name="Buck C.B."/>
        </authorList>
    </citation>
    <scope>NUCLEOTIDE SEQUENCE</scope>
    <source>
        <strain evidence="1">Ctmqu18</strain>
    </source>
</reference>
<protein>
    <submittedName>
        <fullName evidence="1">Cyclic nucleotide-gated cation channel protein</fullName>
    </submittedName>
</protein>
<name>A0A8S5V657_9CAUD</name>
<dbReference type="EMBL" id="BK016207">
    <property type="protein sequence ID" value="DAG02242.1"/>
    <property type="molecule type" value="Genomic_DNA"/>
</dbReference>
<evidence type="ECO:0000313" key="1">
    <source>
        <dbReference type="EMBL" id="DAG02242.1"/>
    </source>
</evidence>
<sequence length="59" mass="7315">MRLSNDFQTTFWRTGDITTLVEQLCDFVREIQTTFQRLLNDFRLRPWKLFRLSKRLSKF</sequence>
<accession>A0A8S5V657</accession>
<organism evidence="1">
    <name type="scientific">Siphoviridae sp. ctmqu18</name>
    <dbReference type="NCBI Taxonomy" id="2825655"/>
    <lineage>
        <taxon>Viruses</taxon>
        <taxon>Duplodnaviria</taxon>
        <taxon>Heunggongvirae</taxon>
        <taxon>Uroviricota</taxon>
        <taxon>Caudoviricetes</taxon>
    </lineage>
</organism>
<proteinExistence type="predicted"/>